<dbReference type="CDD" id="cd00761">
    <property type="entry name" value="Glyco_tranf_GTA_type"/>
    <property type="match status" value="1"/>
</dbReference>
<reference evidence="2" key="1">
    <citation type="journal article" date="2019" name="Int. J. Syst. Evol. Microbiol.">
        <title>The Global Catalogue of Microorganisms (GCM) 10K type strain sequencing project: providing services to taxonomists for standard genome sequencing and annotation.</title>
        <authorList>
            <consortium name="The Broad Institute Genomics Platform"/>
            <consortium name="The Broad Institute Genome Sequencing Center for Infectious Disease"/>
            <person name="Wu L."/>
            <person name="Ma J."/>
        </authorList>
    </citation>
    <scope>NUCLEOTIDE SEQUENCE [LARGE SCALE GENOMIC DNA]</scope>
    <source>
        <strain evidence="2">TISTR 1827</strain>
    </source>
</reference>
<accession>A0ABW5QVC7</accession>
<dbReference type="Gene3D" id="3.90.550.10">
    <property type="entry name" value="Spore Coat Polysaccharide Biosynthesis Protein SpsA, Chain A"/>
    <property type="match status" value="1"/>
</dbReference>
<dbReference type="Proteomes" id="UP001597493">
    <property type="component" value="Unassembled WGS sequence"/>
</dbReference>
<dbReference type="InterPro" id="IPR029044">
    <property type="entry name" value="Nucleotide-diphossugar_trans"/>
</dbReference>
<dbReference type="EMBL" id="JBHUMY010000007">
    <property type="protein sequence ID" value="MFD2660319.1"/>
    <property type="molecule type" value="Genomic_DNA"/>
</dbReference>
<dbReference type="RefSeq" id="WP_379271446.1">
    <property type="nucleotide sequence ID" value="NZ_JBHUMY010000007.1"/>
</dbReference>
<proteinExistence type="predicted"/>
<organism evidence="1 2">
    <name type="scientific">Paenibacillus thailandensis</name>
    <dbReference type="NCBI Taxonomy" id="393250"/>
    <lineage>
        <taxon>Bacteria</taxon>
        <taxon>Bacillati</taxon>
        <taxon>Bacillota</taxon>
        <taxon>Bacilli</taxon>
        <taxon>Bacillales</taxon>
        <taxon>Paenibacillaceae</taxon>
        <taxon>Paenibacillus</taxon>
    </lineage>
</organism>
<gene>
    <name evidence="1" type="ORF">ACFSW5_08535</name>
</gene>
<keyword evidence="2" id="KW-1185">Reference proteome</keyword>
<sequence>MRTMIVFSLLAHENEDGVMDQLKNMRRFVKDYFIVVLYNGSTDPNFGKRVIEEYEEVLVCPYSRPIKYRKTGRVFYDVARWLASERIKYDYLVYLESDTMFLGEGFRKFLDKHLEGYDYAAKLWKKFNPKTHKTSSPAENSMIKEWGLWQKYFKTDYVCKTSNPFQTYKYRTVQKILKIADHKRLELFFEKSNVECLGEMLFPTLARKCGAKVRLYPRWFRKYLRWSPELQTSDIDTALEKGKYMLAHPVKSDVVRKYIISKQDNEVAEGVGL</sequence>
<evidence type="ECO:0008006" key="3">
    <source>
        <dbReference type="Google" id="ProtNLM"/>
    </source>
</evidence>
<dbReference type="SUPFAM" id="SSF53448">
    <property type="entry name" value="Nucleotide-diphospho-sugar transferases"/>
    <property type="match status" value="1"/>
</dbReference>
<protein>
    <recommendedName>
        <fullName evidence="3">Glycosyl transferase family 2</fullName>
    </recommendedName>
</protein>
<evidence type="ECO:0000313" key="2">
    <source>
        <dbReference type="Proteomes" id="UP001597493"/>
    </source>
</evidence>
<name>A0ABW5QVC7_9BACL</name>
<evidence type="ECO:0000313" key="1">
    <source>
        <dbReference type="EMBL" id="MFD2660319.1"/>
    </source>
</evidence>
<comment type="caution">
    <text evidence="1">The sequence shown here is derived from an EMBL/GenBank/DDBJ whole genome shotgun (WGS) entry which is preliminary data.</text>
</comment>